<dbReference type="OMA" id="ANVWSVE"/>
<dbReference type="GO" id="GO:0005634">
    <property type="term" value="C:nucleus"/>
    <property type="evidence" value="ECO:0007669"/>
    <property type="project" value="TreeGrafter"/>
</dbReference>
<dbReference type="Pfam" id="PF15384">
    <property type="entry name" value="PAXX"/>
    <property type="match status" value="1"/>
</dbReference>
<reference evidence="2" key="2">
    <citation type="submission" date="2025-08" db="UniProtKB">
        <authorList>
            <consortium name="Ensembl"/>
        </authorList>
    </citation>
    <scope>IDENTIFICATION</scope>
</reference>
<dbReference type="Proteomes" id="UP000265100">
    <property type="component" value="Chromosome 12"/>
</dbReference>
<dbReference type="STRING" id="8154.ENSACLP00000008516"/>
<evidence type="ECO:0000256" key="1">
    <source>
        <dbReference type="SAM" id="MobiDB-lite"/>
    </source>
</evidence>
<reference evidence="2" key="1">
    <citation type="submission" date="2018-05" db="EMBL/GenBank/DDBJ databases">
        <authorList>
            <person name="Datahose"/>
        </authorList>
    </citation>
    <scope>NUCLEOTIDE SEQUENCE</scope>
</reference>
<dbReference type="GO" id="GO:0070419">
    <property type="term" value="C:nonhomologous end joining complex"/>
    <property type="evidence" value="ECO:0007669"/>
    <property type="project" value="TreeGrafter"/>
</dbReference>
<evidence type="ECO:0000313" key="3">
    <source>
        <dbReference type="Proteomes" id="UP000265100"/>
    </source>
</evidence>
<dbReference type="GO" id="GO:0006303">
    <property type="term" value="P:double-strand break repair via nonhomologous end joining"/>
    <property type="evidence" value="ECO:0007669"/>
    <property type="project" value="InterPro"/>
</dbReference>
<dbReference type="GeneTree" id="ENSGT00390000000543"/>
<dbReference type="CDD" id="cd22286">
    <property type="entry name" value="HD_PAXX_N"/>
    <property type="match status" value="1"/>
</dbReference>
<dbReference type="PANTHER" id="PTHR28586:SF1">
    <property type="entry name" value="PROTEIN PAXX"/>
    <property type="match status" value="1"/>
</dbReference>
<reference evidence="2" key="3">
    <citation type="submission" date="2025-09" db="UniProtKB">
        <authorList>
            <consortium name="Ensembl"/>
        </authorList>
    </citation>
    <scope>IDENTIFICATION</scope>
</reference>
<dbReference type="RefSeq" id="XP_026043474.1">
    <property type="nucleotide sequence ID" value="XM_026187689.1"/>
</dbReference>
<name>A0A3P8NUM5_ASTCA</name>
<dbReference type="AlphaFoldDB" id="A0A3P8NUM5"/>
<keyword evidence="3" id="KW-1185">Reference proteome</keyword>
<evidence type="ECO:0008006" key="4">
    <source>
        <dbReference type="Google" id="ProtNLM"/>
    </source>
</evidence>
<dbReference type="Ensembl" id="ENSACLT00000008712.2">
    <property type="protein sequence ID" value="ENSACLP00000008516.1"/>
    <property type="gene ID" value="ENSACLG00000005791.2"/>
</dbReference>
<dbReference type="GO" id="GO:0060090">
    <property type="term" value="F:molecular adaptor activity"/>
    <property type="evidence" value="ECO:0007669"/>
    <property type="project" value="TreeGrafter"/>
</dbReference>
<dbReference type="GeneID" id="113033666"/>
<dbReference type="InterPro" id="IPR054134">
    <property type="entry name" value="PAXX_N"/>
</dbReference>
<dbReference type="Bgee" id="ENSACLG00000005791">
    <property type="expression patterns" value="Expressed in anal fin and 7 other cell types or tissues"/>
</dbReference>
<protein>
    <recommendedName>
        <fullName evidence="4">PAXX non-homologous end joining factor</fullName>
    </recommendedName>
</protein>
<dbReference type="OrthoDB" id="5969703at2759"/>
<dbReference type="CTD" id="286257"/>
<proteinExistence type="predicted"/>
<feature type="region of interest" description="Disordered" evidence="1">
    <location>
        <begin position="189"/>
        <end position="259"/>
    </location>
</feature>
<dbReference type="InterPro" id="IPR027873">
    <property type="entry name" value="PAXX"/>
</dbReference>
<dbReference type="GO" id="GO:0035861">
    <property type="term" value="C:site of double-strand break"/>
    <property type="evidence" value="ECO:0007669"/>
    <property type="project" value="TreeGrafter"/>
</dbReference>
<evidence type="ECO:0000313" key="2">
    <source>
        <dbReference type="Ensembl" id="ENSACLP00000008516.1"/>
    </source>
</evidence>
<sequence>MPITSRGRGPRSLQASEVTIPSQKMALVKGVWHSCYETVYSCKSARGIRLFFFCSSVNHSGDMDVSVNSYCTVLDKTSQSKFLCYTRRKDGMLSVCLTDAANVWSVEYTKDSLKHLGQRFALKSTEDYVLKLRASCNSGDVSVSVHEVGAELRLGSSPGDLSVTLSRLEGPQATDKLRELLFTMADSLTQLDSGPSSGPPSASPVKNQRRPTEFEPWQQQSSAPAMTMKRRLPGSSLINPGVKKKQQATGVAFDDADED</sequence>
<accession>A0A3P8NUM5</accession>
<dbReference type="PANTHER" id="PTHR28586">
    <property type="entry name" value="PROTEIN PAXX"/>
    <property type="match status" value="1"/>
</dbReference>
<organism evidence="2 3">
    <name type="scientific">Astatotilapia calliptera</name>
    <name type="common">Eastern happy</name>
    <name type="synonym">Chromis callipterus</name>
    <dbReference type="NCBI Taxonomy" id="8154"/>
    <lineage>
        <taxon>Eukaryota</taxon>
        <taxon>Metazoa</taxon>
        <taxon>Chordata</taxon>
        <taxon>Craniata</taxon>
        <taxon>Vertebrata</taxon>
        <taxon>Euteleostomi</taxon>
        <taxon>Actinopterygii</taxon>
        <taxon>Neopterygii</taxon>
        <taxon>Teleostei</taxon>
        <taxon>Neoteleostei</taxon>
        <taxon>Acanthomorphata</taxon>
        <taxon>Ovalentaria</taxon>
        <taxon>Cichlomorphae</taxon>
        <taxon>Cichliformes</taxon>
        <taxon>Cichlidae</taxon>
        <taxon>African cichlids</taxon>
        <taxon>Pseudocrenilabrinae</taxon>
        <taxon>Haplochromini</taxon>
        <taxon>Astatotilapia</taxon>
    </lineage>
</organism>